<feature type="domain" description="Enkurin" evidence="6">
    <location>
        <begin position="177"/>
        <end position="269"/>
    </location>
</feature>
<gene>
    <name evidence="7" type="ORF">ABEB36_001854</name>
</gene>
<dbReference type="AlphaFoldDB" id="A0ABD1FJH8"/>
<evidence type="ECO:0000256" key="4">
    <source>
        <dbReference type="ARBA" id="ARBA00023212"/>
    </source>
</evidence>
<keyword evidence="5" id="KW-0966">Cell projection</keyword>
<dbReference type="Pfam" id="PF13864">
    <property type="entry name" value="Enkurin"/>
    <property type="match status" value="1"/>
</dbReference>
<evidence type="ECO:0000259" key="6">
    <source>
        <dbReference type="PROSITE" id="PS51665"/>
    </source>
</evidence>
<reference evidence="7 8" key="1">
    <citation type="submission" date="2024-05" db="EMBL/GenBank/DDBJ databases">
        <title>Genetic variation in Jamaican populations of the coffee berry borer (Hypothenemus hampei).</title>
        <authorList>
            <person name="Errbii M."/>
            <person name="Myrie A."/>
        </authorList>
    </citation>
    <scope>NUCLEOTIDE SEQUENCE [LARGE SCALE GENOMIC DNA]</scope>
    <source>
        <strain evidence="7">JA-Hopewell-2020-01-JO</strain>
        <tissue evidence="7">Whole body</tissue>
    </source>
</reference>
<keyword evidence="4" id="KW-0206">Cytoskeleton</keyword>
<proteinExistence type="predicted"/>
<dbReference type="Proteomes" id="UP001566132">
    <property type="component" value="Unassembled WGS sequence"/>
</dbReference>
<dbReference type="PANTHER" id="PTHR21490">
    <property type="entry name" value="ENKURIN-RELATED"/>
    <property type="match status" value="1"/>
</dbReference>
<evidence type="ECO:0000256" key="5">
    <source>
        <dbReference type="ARBA" id="ARBA00023273"/>
    </source>
</evidence>
<protein>
    <recommendedName>
        <fullName evidence="6">Enkurin domain-containing protein</fullName>
    </recommendedName>
</protein>
<name>A0ABD1FJH8_HYPHA</name>
<evidence type="ECO:0000256" key="3">
    <source>
        <dbReference type="ARBA" id="ARBA00022490"/>
    </source>
</evidence>
<dbReference type="PROSITE" id="PS51665">
    <property type="entry name" value="ENKURIN"/>
    <property type="match status" value="1"/>
</dbReference>
<dbReference type="GO" id="GO:0005856">
    <property type="term" value="C:cytoskeleton"/>
    <property type="evidence" value="ECO:0007669"/>
    <property type="project" value="UniProtKB-SubCell"/>
</dbReference>
<dbReference type="InterPro" id="IPR052102">
    <property type="entry name" value="Enkurin_domain-protein"/>
</dbReference>
<dbReference type="PANTHER" id="PTHR21490:SF0">
    <property type="entry name" value="ENKURIN"/>
    <property type="match status" value="1"/>
</dbReference>
<comment type="subcellular location">
    <subcellularLocation>
        <location evidence="1">Cell projection</location>
        <location evidence="1">Cilium</location>
    </subcellularLocation>
    <subcellularLocation>
        <location evidence="2">Cytoplasm</location>
        <location evidence="2">Cytoskeleton</location>
    </subcellularLocation>
</comment>
<keyword evidence="3" id="KW-0963">Cytoplasm</keyword>
<evidence type="ECO:0000256" key="2">
    <source>
        <dbReference type="ARBA" id="ARBA00004245"/>
    </source>
</evidence>
<accession>A0ABD1FJH8</accession>
<organism evidence="7 8">
    <name type="scientific">Hypothenemus hampei</name>
    <name type="common">Coffee berry borer</name>
    <dbReference type="NCBI Taxonomy" id="57062"/>
    <lineage>
        <taxon>Eukaryota</taxon>
        <taxon>Metazoa</taxon>
        <taxon>Ecdysozoa</taxon>
        <taxon>Arthropoda</taxon>
        <taxon>Hexapoda</taxon>
        <taxon>Insecta</taxon>
        <taxon>Pterygota</taxon>
        <taxon>Neoptera</taxon>
        <taxon>Endopterygota</taxon>
        <taxon>Coleoptera</taxon>
        <taxon>Polyphaga</taxon>
        <taxon>Cucujiformia</taxon>
        <taxon>Curculionidae</taxon>
        <taxon>Scolytinae</taxon>
        <taxon>Hypothenemus</taxon>
    </lineage>
</organism>
<comment type="caution">
    <text evidence="7">The sequence shown here is derived from an EMBL/GenBank/DDBJ whole genome shotgun (WGS) entry which is preliminary data.</text>
</comment>
<dbReference type="EMBL" id="JBDJPC010000001">
    <property type="protein sequence ID" value="KAL1518193.1"/>
    <property type="molecule type" value="Genomic_DNA"/>
</dbReference>
<evidence type="ECO:0000313" key="7">
    <source>
        <dbReference type="EMBL" id="KAL1518193.1"/>
    </source>
</evidence>
<dbReference type="InterPro" id="IPR027012">
    <property type="entry name" value="Enkurin_dom"/>
</dbReference>
<dbReference type="GO" id="GO:0005929">
    <property type="term" value="C:cilium"/>
    <property type="evidence" value="ECO:0007669"/>
    <property type="project" value="UniProtKB-SubCell"/>
</dbReference>
<keyword evidence="8" id="KW-1185">Reference proteome</keyword>
<sequence length="280" mass="32845">MSIILITDHDEIITDITKTHSDFKKKYPRYKRKCEGDTSSTNGKCERMIQNHATMGLPEIEPPDPHGFLRKGTGRPSYTLKKTINKDEHLCRKMKLKFDTPLAKELIEAFKCSERKMRGKRTDFVKDNVKSVVQMKPKEPELRRVTDQMGTISYPQAQGLLPVYIKKRNFGKTPNYLINFKKSLETDRQLNKNLSSNEHAKCRYITKDERNQVLNGLRKNWKELQDEYQLLPILTDTITKRMKKSKLEMDLKQLEHDIALLERHPYIFIYDDVKSQVDGV</sequence>
<evidence type="ECO:0000256" key="1">
    <source>
        <dbReference type="ARBA" id="ARBA00004138"/>
    </source>
</evidence>
<evidence type="ECO:0000313" key="8">
    <source>
        <dbReference type="Proteomes" id="UP001566132"/>
    </source>
</evidence>